<dbReference type="GO" id="GO:0046872">
    <property type="term" value="F:metal ion binding"/>
    <property type="evidence" value="ECO:0007669"/>
    <property type="project" value="UniProtKB-KW"/>
</dbReference>
<dbReference type="PANTHER" id="PTHR21266">
    <property type="entry name" value="IRON-SULFUR DOMAIN CONTAINING PROTEIN"/>
    <property type="match status" value="1"/>
</dbReference>
<dbReference type="PROSITE" id="PS51296">
    <property type="entry name" value="RIESKE"/>
    <property type="match status" value="1"/>
</dbReference>
<dbReference type="Gene3D" id="2.102.10.10">
    <property type="entry name" value="Rieske [2Fe-2S] iron-sulphur domain"/>
    <property type="match status" value="1"/>
</dbReference>
<comment type="caution">
    <text evidence="8">The sequence shown here is derived from an EMBL/GenBank/DDBJ whole genome shotgun (WGS) entry which is preliminary data.</text>
</comment>
<evidence type="ECO:0000259" key="7">
    <source>
        <dbReference type="PROSITE" id="PS51296"/>
    </source>
</evidence>
<evidence type="ECO:0000313" key="9">
    <source>
        <dbReference type="Proteomes" id="UP000250915"/>
    </source>
</evidence>
<dbReference type="SUPFAM" id="SSF50022">
    <property type="entry name" value="ISP domain"/>
    <property type="match status" value="1"/>
</dbReference>
<reference evidence="8 9" key="1">
    <citation type="submission" date="2018-06" db="EMBL/GenBank/DDBJ databases">
        <title>NTM in soil in Japan.</title>
        <authorList>
            <person name="Ohya K."/>
        </authorList>
    </citation>
    <scope>NUCLEOTIDE SEQUENCE [LARGE SCALE GENOMIC DNA]</scope>
    <source>
        <strain evidence="8 9">GF28</strain>
    </source>
</reference>
<keyword evidence="5" id="KW-0411">Iron-sulfur</keyword>
<keyword evidence="4" id="KW-0408">Iron</keyword>
<feature type="domain" description="Rieske" evidence="7">
    <location>
        <begin position="205"/>
        <end position="300"/>
    </location>
</feature>
<dbReference type="PANTHER" id="PTHR21266:SF60">
    <property type="entry name" value="3-KETOSTEROID-9-ALPHA-MONOOXYGENASE, OXYGENASE COMPONENT"/>
    <property type="match status" value="1"/>
</dbReference>
<evidence type="ECO:0000256" key="4">
    <source>
        <dbReference type="ARBA" id="ARBA00023004"/>
    </source>
</evidence>
<dbReference type="InterPro" id="IPR019251">
    <property type="entry name" value="DUF2231_TM"/>
</dbReference>
<keyword evidence="1" id="KW-0001">2Fe-2S</keyword>
<keyword evidence="2" id="KW-0479">Metal-binding</keyword>
<protein>
    <submittedName>
        <fullName evidence="8">(2Fe-2S)-binding protein</fullName>
    </submittedName>
</protein>
<evidence type="ECO:0000256" key="6">
    <source>
        <dbReference type="SAM" id="Phobius"/>
    </source>
</evidence>
<dbReference type="RefSeq" id="WP_112634815.1">
    <property type="nucleotide sequence ID" value="NZ_QMEV01000071.1"/>
</dbReference>
<evidence type="ECO:0000313" key="8">
    <source>
        <dbReference type="EMBL" id="RAV05734.1"/>
    </source>
</evidence>
<dbReference type="Pfam" id="PF00355">
    <property type="entry name" value="Rieske"/>
    <property type="match status" value="1"/>
</dbReference>
<proteinExistence type="predicted"/>
<dbReference type="GO" id="GO:0051537">
    <property type="term" value="F:2 iron, 2 sulfur cluster binding"/>
    <property type="evidence" value="ECO:0007669"/>
    <property type="project" value="UniProtKB-KW"/>
</dbReference>
<organism evidence="8 9">
    <name type="scientific">Mycobacterium colombiense</name>
    <dbReference type="NCBI Taxonomy" id="339268"/>
    <lineage>
        <taxon>Bacteria</taxon>
        <taxon>Bacillati</taxon>
        <taxon>Actinomycetota</taxon>
        <taxon>Actinomycetes</taxon>
        <taxon>Mycobacteriales</taxon>
        <taxon>Mycobacteriaceae</taxon>
        <taxon>Mycobacterium</taxon>
        <taxon>Mycobacterium avium complex (MAC)</taxon>
    </lineage>
</organism>
<dbReference type="CDD" id="cd03467">
    <property type="entry name" value="Rieske"/>
    <property type="match status" value="1"/>
</dbReference>
<dbReference type="EMBL" id="QMEV01000071">
    <property type="protein sequence ID" value="RAV05734.1"/>
    <property type="molecule type" value="Genomic_DNA"/>
</dbReference>
<evidence type="ECO:0000256" key="3">
    <source>
        <dbReference type="ARBA" id="ARBA00023002"/>
    </source>
</evidence>
<dbReference type="InterPro" id="IPR050584">
    <property type="entry name" value="Cholesterol_7-desaturase"/>
</dbReference>
<feature type="transmembrane region" description="Helical" evidence="6">
    <location>
        <begin position="134"/>
        <end position="151"/>
    </location>
</feature>
<gene>
    <name evidence="8" type="ORF">DQP57_22280</name>
</gene>
<feature type="transmembrane region" description="Helical" evidence="6">
    <location>
        <begin position="104"/>
        <end position="122"/>
    </location>
</feature>
<dbReference type="GO" id="GO:0016705">
    <property type="term" value="F:oxidoreductase activity, acting on paired donors, with incorporation or reduction of molecular oxygen"/>
    <property type="evidence" value="ECO:0007669"/>
    <property type="project" value="UniProtKB-ARBA"/>
</dbReference>
<name>A0A329LCX3_9MYCO</name>
<dbReference type="AlphaFoldDB" id="A0A329LCX3"/>
<keyword evidence="6" id="KW-0812">Transmembrane</keyword>
<evidence type="ECO:0000256" key="1">
    <source>
        <dbReference type="ARBA" id="ARBA00022714"/>
    </source>
</evidence>
<dbReference type="InterPro" id="IPR036922">
    <property type="entry name" value="Rieske_2Fe-2S_sf"/>
</dbReference>
<evidence type="ECO:0000256" key="2">
    <source>
        <dbReference type="ARBA" id="ARBA00022723"/>
    </source>
</evidence>
<keyword evidence="6" id="KW-1133">Transmembrane helix</keyword>
<dbReference type="OrthoDB" id="147178at2"/>
<dbReference type="Pfam" id="PF09990">
    <property type="entry name" value="DUF2231"/>
    <property type="match status" value="1"/>
</dbReference>
<evidence type="ECO:0000256" key="5">
    <source>
        <dbReference type="ARBA" id="ARBA00023014"/>
    </source>
</evidence>
<dbReference type="Proteomes" id="UP000250915">
    <property type="component" value="Unassembled WGS sequence"/>
</dbReference>
<keyword evidence="3" id="KW-0560">Oxidoreductase</keyword>
<dbReference type="InterPro" id="IPR017941">
    <property type="entry name" value="Rieske_2Fe-2S"/>
</dbReference>
<feature type="transmembrane region" description="Helical" evidence="6">
    <location>
        <begin position="172"/>
        <end position="193"/>
    </location>
</feature>
<accession>A0A329LCX3</accession>
<keyword evidence="6" id="KW-0472">Membrane</keyword>
<sequence>MAKRWQHFDDRIRTAGVSVRTTLGRQTWLDRPGYRLEHALTFAFAAMGRNRDRISNALHGTWLGHPLHPALTSVPTGAVATTLVMDAAGLLPGSPAGLRDGSRFALGVALAGSVGAAATGVTDWQHTHEQSRRIGLVHGALNALATGLYAASYRDRRRGRHRRAMASSALGYGLTLGSGYLGGALVFGAGLGVDRSGDRLGGDRWLPVLPAAALDGQPQRVAVNGVGVVLYRDDGQVIAVGEHCPHLGAPMSDGWIDRGRIVCPWHGSRFACGSGDVLRGPATAALPHYPARIRDGLVEVRGVAK</sequence>
<dbReference type="GO" id="GO:0004497">
    <property type="term" value="F:monooxygenase activity"/>
    <property type="evidence" value="ECO:0007669"/>
    <property type="project" value="UniProtKB-ARBA"/>
</dbReference>